<sequence>MISKKEEILALKRQQANVTKQEKLNRKQYFELQIKAAEDERKAKVTRLEEMEQELRLMRKSQSPRSNKFTTPSETGDLYLKHLKDLQKKAKELLLRDPYATPRQKLDHTLNKESIEQNIQNQTPVRIPVLIPHSIVQRTLKIQPPSIQKQLKNGEIGTIYLLSESDSAYNPLVKAEISVNRKDLGNQKSFVGEIKYEDERKWKSISPRKKHIEDLDLTKYESINLGHMTPKMRVERYNYRDYSLSDLNYNPIRNWVGTRMKMYSDLVKSSFKPITSVRKQLELDLMKEKAKKTKPVSFNKLKLNL</sequence>
<dbReference type="OrthoDB" id="324611at2759"/>
<feature type="coiled-coil region" evidence="1">
    <location>
        <begin position="20"/>
        <end position="61"/>
    </location>
</feature>
<name>A0A1R2CYV0_9CILI</name>
<comment type="caution">
    <text evidence="2">The sequence shown here is derived from an EMBL/GenBank/DDBJ whole genome shotgun (WGS) entry which is preliminary data.</text>
</comment>
<gene>
    <name evidence="2" type="ORF">SteCoe_2796</name>
</gene>
<protein>
    <submittedName>
        <fullName evidence="2">Uncharacterized protein</fullName>
    </submittedName>
</protein>
<dbReference type="Proteomes" id="UP000187209">
    <property type="component" value="Unassembled WGS sequence"/>
</dbReference>
<evidence type="ECO:0000313" key="3">
    <source>
        <dbReference type="Proteomes" id="UP000187209"/>
    </source>
</evidence>
<dbReference type="EMBL" id="MPUH01000031">
    <property type="protein sequence ID" value="OMJ94153.1"/>
    <property type="molecule type" value="Genomic_DNA"/>
</dbReference>
<keyword evidence="3" id="KW-1185">Reference proteome</keyword>
<keyword evidence="1" id="KW-0175">Coiled coil</keyword>
<reference evidence="2 3" key="1">
    <citation type="submission" date="2016-11" db="EMBL/GenBank/DDBJ databases">
        <title>The macronuclear genome of Stentor coeruleus: a giant cell with tiny introns.</title>
        <authorList>
            <person name="Slabodnick M."/>
            <person name="Ruby J.G."/>
            <person name="Reiff S.B."/>
            <person name="Swart E.C."/>
            <person name="Gosai S."/>
            <person name="Prabakaran S."/>
            <person name="Witkowska E."/>
            <person name="Larue G.E."/>
            <person name="Fisher S."/>
            <person name="Freeman R.M."/>
            <person name="Gunawardena J."/>
            <person name="Chu W."/>
            <person name="Stover N.A."/>
            <person name="Gregory B.D."/>
            <person name="Nowacki M."/>
            <person name="Derisi J."/>
            <person name="Roy S.W."/>
            <person name="Marshall W.F."/>
            <person name="Sood P."/>
        </authorList>
    </citation>
    <scope>NUCLEOTIDE SEQUENCE [LARGE SCALE GENOMIC DNA]</scope>
    <source>
        <strain evidence="2">WM001</strain>
    </source>
</reference>
<organism evidence="2 3">
    <name type="scientific">Stentor coeruleus</name>
    <dbReference type="NCBI Taxonomy" id="5963"/>
    <lineage>
        <taxon>Eukaryota</taxon>
        <taxon>Sar</taxon>
        <taxon>Alveolata</taxon>
        <taxon>Ciliophora</taxon>
        <taxon>Postciliodesmatophora</taxon>
        <taxon>Heterotrichea</taxon>
        <taxon>Heterotrichida</taxon>
        <taxon>Stentoridae</taxon>
        <taxon>Stentor</taxon>
    </lineage>
</organism>
<evidence type="ECO:0000256" key="1">
    <source>
        <dbReference type="SAM" id="Coils"/>
    </source>
</evidence>
<dbReference type="AlphaFoldDB" id="A0A1R2CYV0"/>
<accession>A0A1R2CYV0</accession>
<evidence type="ECO:0000313" key="2">
    <source>
        <dbReference type="EMBL" id="OMJ94153.1"/>
    </source>
</evidence>
<proteinExistence type="predicted"/>